<evidence type="ECO:0000313" key="5">
    <source>
        <dbReference type="Proteomes" id="UP000431913"/>
    </source>
</evidence>
<dbReference type="GO" id="GO:0008168">
    <property type="term" value="F:methyltransferase activity"/>
    <property type="evidence" value="ECO:0007669"/>
    <property type="project" value="UniProtKB-KW"/>
</dbReference>
<comment type="similarity">
    <text evidence="1">Belongs to the trimethylamine methyltransferase family.</text>
</comment>
<dbReference type="Proteomes" id="UP000431913">
    <property type="component" value="Unassembled WGS sequence"/>
</dbReference>
<dbReference type="InterPro" id="IPR010426">
    <property type="entry name" value="MTTB_MeTrfase"/>
</dbReference>
<evidence type="ECO:0000313" key="4">
    <source>
        <dbReference type="EMBL" id="MST93156.1"/>
    </source>
</evidence>
<protein>
    <recommendedName>
        <fullName evidence="6">Trimethylamine methyltransferase</fullName>
    </recommendedName>
</protein>
<evidence type="ECO:0000256" key="1">
    <source>
        <dbReference type="ARBA" id="ARBA00007137"/>
    </source>
</evidence>
<dbReference type="GO" id="GO:0015948">
    <property type="term" value="P:methanogenesis"/>
    <property type="evidence" value="ECO:0007669"/>
    <property type="project" value="InterPro"/>
</dbReference>
<name>A0A6I2U818_9FIRM</name>
<dbReference type="AlphaFoldDB" id="A0A6I2U818"/>
<evidence type="ECO:0000256" key="2">
    <source>
        <dbReference type="ARBA" id="ARBA00022603"/>
    </source>
</evidence>
<dbReference type="Gene3D" id="3.20.20.480">
    <property type="entry name" value="Trimethylamine methyltransferase-like"/>
    <property type="match status" value="1"/>
</dbReference>
<reference evidence="4 5" key="1">
    <citation type="submission" date="2019-08" db="EMBL/GenBank/DDBJ databases">
        <title>In-depth cultivation of the pig gut microbiome towards novel bacterial diversity and tailored functional studies.</title>
        <authorList>
            <person name="Wylensek D."/>
            <person name="Hitch T.C.A."/>
            <person name="Clavel T."/>
        </authorList>
    </citation>
    <scope>NUCLEOTIDE SEQUENCE [LARGE SCALE GENOMIC DNA]</scope>
    <source>
        <strain evidence="4 5">WCA3-601-WT-6J</strain>
    </source>
</reference>
<dbReference type="Pfam" id="PF06253">
    <property type="entry name" value="MTTB"/>
    <property type="match status" value="1"/>
</dbReference>
<dbReference type="GO" id="GO:0032259">
    <property type="term" value="P:methylation"/>
    <property type="evidence" value="ECO:0007669"/>
    <property type="project" value="UniProtKB-KW"/>
</dbReference>
<evidence type="ECO:0008006" key="6">
    <source>
        <dbReference type="Google" id="ProtNLM"/>
    </source>
</evidence>
<accession>A0A6I2U818</accession>
<evidence type="ECO:0000256" key="3">
    <source>
        <dbReference type="ARBA" id="ARBA00022679"/>
    </source>
</evidence>
<sequence length="382" mass="42439">MGGNWNSLELCDPATNRPRPANTEEAIWCARLSSLLGGEKCPIPVVPSDVPIRLRTVACERIAVTHTPCLGGWLTATDPEEIRVIAAMHQAAGRKYVLGLEGLITPLRMNPVVFDTYFEWCDSPDLDIYIMGGIPVAGTTAPMPFPANLMVSLAETIALDYIFNALSDGKHRCFNLRMELADMKNANLSFGTPEQCLCFQAVYEMAYELFGIKPAGGAFRTNGKVVDAQTLTERMGSFLFQAAFGARRFGGVGQICLDEVFSPVQAMLDKEILRYGERLFGGMPEECFDRELDIIELLEEGESLNGFLAHETTGSRFRSIFDLGRLSSASFLSEWKQGGMKTLEILAWEEGKKMLTDYDFELPAENRREVDRLYAAAQRLLL</sequence>
<dbReference type="InterPro" id="IPR038601">
    <property type="entry name" value="MttB-like_sf"/>
</dbReference>
<keyword evidence="2" id="KW-0489">Methyltransferase</keyword>
<proteinExistence type="inferred from homology"/>
<keyword evidence="3" id="KW-0808">Transferase</keyword>
<comment type="caution">
    <text evidence="4">The sequence shown here is derived from an EMBL/GenBank/DDBJ whole genome shotgun (WGS) entry which is preliminary data.</text>
</comment>
<organism evidence="4 5">
    <name type="scientific">Ruthenibacterium lactatiformans</name>
    <dbReference type="NCBI Taxonomy" id="1550024"/>
    <lineage>
        <taxon>Bacteria</taxon>
        <taxon>Bacillati</taxon>
        <taxon>Bacillota</taxon>
        <taxon>Clostridia</taxon>
        <taxon>Eubacteriales</taxon>
        <taxon>Oscillospiraceae</taxon>
        <taxon>Ruthenibacterium</taxon>
    </lineage>
</organism>
<gene>
    <name evidence="4" type="ORF">FYJ76_14665</name>
</gene>
<dbReference type="EMBL" id="VUNJ01000020">
    <property type="protein sequence ID" value="MST93156.1"/>
    <property type="molecule type" value="Genomic_DNA"/>
</dbReference>